<evidence type="ECO:0000256" key="2">
    <source>
        <dbReference type="ARBA" id="ARBA00022553"/>
    </source>
</evidence>
<dbReference type="Pfam" id="PF00501">
    <property type="entry name" value="AMP-binding"/>
    <property type="match status" value="1"/>
</dbReference>
<dbReference type="EMBL" id="QWIV01000014">
    <property type="protein sequence ID" value="RMZ58229.1"/>
    <property type="molecule type" value="Genomic_DNA"/>
</dbReference>
<evidence type="ECO:0000259" key="3">
    <source>
        <dbReference type="Pfam" id="PF00501"/>
    </source>
</evidence>
<keyword evidence="5" id="KW-1185">Reference proteome</keyword>
<dbReference type="Gene3D" id="3.40.50.980">
    <property type="match status" value="1"/>
</dbReference>
<dbReference type="PANTHER" id="PTHR44845">
    <property type="entry name" value="CARRIER DOMAIN-CONTAINING PROTEIN"/>
    <property type="match status" value="1"/>
</dbReference>
<dbReference type="Proteomes" id="UP000267524">
    <property type="component" value="Unassembled WGS sequence"/>
</dbReference>
<accession>A0A3M7L7R0</accession>
<sequence length="97" mass="11091">MIEHAGVVNLVSDLYSRYDLNSTDVILQFANYVFDASVEQMFLSLLHGNTLVLIKDKSYLNEELFLKTLSVHNVSYMDLTPSLLKGIDVTKLRVYVF</sequence>
<evidence type="ECO:0000313" key="4">
    <source>
        <dbReference type="EMBL" id="RMZ58229.1"/>
    </source>
</evidence>
<dbReference type="InterPro" id="IPR000873">
    <property type="entry name" value="AMP-dep_synth/lig_dom"/>
</dbReference>
<name>A0A3M7L7R0_9FLAO</name>
<feature type="domain" description="AMP-dependent synthetase/ligase" evidence="3">
    <location>
        <begin position="1"/>
        <end position="87"/>
    </location>
</feature>
<evidence type="ECO:0000313" key="5">
    <source>
        <dbReference type="Proteomes" id="UP000267524"/>
    </source>
</evidence>
<dbReference type="AlphaFoldDB" id="A0A3M7L7R0"/>
<organism evidence="4 5">
    <name type="scientific">Chryseobacterium nematophagum</name>
    <dbReference type="NCBI Taxonomy" id="2305228"/>
    <lineage>
        <taxon>Bacteria</taxon>
        <taxon>Pseudomonadati</taxon>
        <taxon>Bacteroidota</taxon>
        <taxon>Flavobacteriia</taxon>
        <taxon>Flavobacteriales</taxon>
        <taxon>Weeksellaceae</taxon>
        <taxon>Chryseobacterium group</taxon>
        <taxon>Chryseobacterium</taxon>
    </lineage>
</organism>
<protein>
    <recommendedName>
        <fullName evidence="3">AMP-dependent synthetase/ligase domain-containing protein</fullName>
    </recommendedName>
</protein>
<gene>
    <name evidence="4" type="ORF">D1632_11395</name>
</gene>
<keyword evidence="1" id="KW-0596">Phosphopantetheine</keyword>
<dbReference type="PANTHER" id="PTHR44845:SF6">
    <property type="entry name" value="BETA-ALANINE-ACTIVATING ENZYME"/>
    <property type="match status" value="1"/>
</dbReference>
<proteinExistence type="predicted"/>
<dbReference type="SUPFAM" id="SSF56801">
    <property type="entry name" value="Acetyl-CoA synthetase-like"/>
    <property type="match status" value="1"/>
</dbReference>
<keyword evidence="2" id="KW-0597">Phosphoprotein</keyword>
<reference evidence="4 5" key="1">
    <citation type="submission" date="2018-08" db="EMBL/GenBank/DDBJ databases">
        <title>Chryseobacterium nematophagum: a novel matrix digesting pathogen of nematodes.</title>
        <authorList>
            <person name="Page A."/>
            <person name="Roberts M."/>
            <person name="Felix M.-A."/>
            <person name="Weir W."/>
        </authorList>
    </citation>
    <scope>NUCLEOTIDE SEQUENCE [LARGE SCALE GENOMIC DNA]</scope>
    <source>
        <strain evidence="4 5">JUb275</strain>
    </source>
</reference>
<comment type="caution">
    <text evidence="4">The sequence shown here is derived from an EMBL/GenBank/DDBJ whole genome shotgun (WGS) entry which is preliminary data.</text>
</comment>
<evidence type="ECO:0000256" key="1">
    <source>
        <dbReference type="ARBA" id="ARBA00022450"/>
    </source>
</evidence>